<dbReference type="InterPro" id="IPR002921">
    <property type="entry name" value="Fungal_lipase-type"/>
</dbReference>
<dbReference type="InterPro" id="IPR010566">
    <property type="entry name" value="Haemolys_ca-bd"/>
</dbReference>
<dbReference type="InterPro" id="IPR029058">
    <property type="entry name" value="AB_hydrolase_fold"/>
</dbReference>
<sequence length="848" mass="93065">MTSHVSLLEAAELSYAAYMQSYVPNGWTFVNRQTSPKDENAFSVYAKQSIIASETEPKGYLALSFKGSDNYSNFKSDLLDNGADAWNEIKNSATEKYLQLLKATTTAGNEYYGYEIITTGHSLGGAMAQSLACINNLDCYEQNSLPLIMTDQEVAASFSSYSHSSINVYVSGDPATLWYSSVQGQSYLGTMAKLSSTYALQEIFGSALAATTGGLLGTAVVLNSMYRAHSILTVIDLLKSGAEPVIDGGSSAQVDPASLEHALQQMPPDKTEMTPDGTSTITTTNPDWRIDSSMQDGTQLNVTHDRNESVTLSSSHGTGANAPIDTITIDRYDDSHKLIEHKVQVLGDDGSWTEKNYDPFSNELVYSTWVKPDGSRGFDLNHGVKALIADFDNIVGDTVSPVAVAEATLIEKYVPLLYMKSPGIVAPRIYTHSPWAIDKPIHVNVAADGSSIISGEFFDEYNNLTIEVKMCLNPNGKMSFYSGPFLLYRQADGGVSFNENEWWADLCIGDNNRDIIEYLKSAVYPVFGVNQALSISLTPGFDINSPELFRYHYIMMRYHGYRDGWPISDDTDVGSSATDENGESNSNSLTYYAFEKSNEFMEISRQDPSINGAVLKFGPGIEQKDITVHMVDGALFLHFNGEDRIKINGMLDSNTDGILRAEFSDGTIWTHEQIQKAVATGTAGDDILYGSLNSETLDGKGGNDYISGNGGSDTYILGHDYGDLTINTGNQPWEEQAAGELIINQAKPENIWLRHSGDDLKIYIMGSSAAATVEGWYNSLGNRLYYLEVTNTDSKPLYLNGKLESLVKTMEAYEQAHPGFDPTANDAIFDEALNAEISYSWRTSYWNM</sequence>
<evidence type="ECO:0000313" key="6">
    <source>
        <dbReference type="Proteomes" id="UP000244173"/>
    </source>
</evidence>
<dbReference type="GO" id="GO:0006629">
    <property type="term" value="P:lipid metabolic process"/>
    <property type="evidence" value="ECO:0007669"/>
    <property type="project" value="InterPro"/>
</dbReference>
<dbReference type="Gene3D" id="3.40.50.1820">
    <property type="entry name" value="alpha/beta hydrolase"/>
    <property type="match status" value="1"/>
</dbReference>
<dbReference type="Pfam" id="PF06594">
    <property type="entry name" value="HCBP_related"/>
    <property type="match status" value="1"/>
</dbReference>
<dbReference type="Gene3D" id="2.150.10.10">
    <property type="entry name" value="Serralysin-like metalloprotease, C-terminal"/>
    <property type="match status" value="1"/>
</dbReference>
<feature type="domain" description="Fungal lipase-type" evidence="3">
    <location>
        <begin position="92"/>
        <end position="132"/>
    </location>
</feature>
<feature type="region of interest" description="Disordered" evidence="2">
    <location>
        <begin position="267"/>
        <end position="291"/>
    </location>
</feature>
<dbReference type="RefSeq" id="WP_107889211.1">
    <property type="nucleotide sequence ID" value="NZ_CP028519.1"/>
</dbReference>
<gene>
    <name evidence="5" type="ORF">DAI18_08770</name>
</gene>
<dbReference type="EMBL" id="CP028519">
    <property type="protein sequence ID" value="AVY94128.1"/>
    <property type="molecule type" value="Genomic_DNA"/>
</dbReference>
<dbReference type="InterPro" id="IPR011049">
    <property type="entry name" value="Serralysin-like_metalloprot_C"/>
</dbReference>
<reference evidence="5 6" key="1">
    <citation type="submission" date="2018-04" db="EMBL/GenBank/DDBJ databases">
        <title>Denitrifier Microvirgula.</title>
        <authorList>
            <person name="Anderson E."/>
            <person name="Jang J."/>
            <person name="Ishii S."/>
        </authorList>
    </citation>
    <scope>NUCLEOTIDE SEQUENCE [LARGE SCALE GENOMIC DNA]</scope>
    <source>
        <strain evidence="5 6">BE2.4</strain>
    </source>
</reference>
<evidence type="ECO:0000259" key="3">
    <source>
        <dbReference type="Pfam" id="PF01764"/>
    </source>
</evidence>
<evidence type="ECO:0000313" key="5">
    <source>
        <dbReference type="EMBL" id="AVY94128.1"/>
    </source>
</evidence>
<dbReference type="AlphaFoldDB" id="A0A2S0P9S6"/>
<organism evidence="5 6">
    <name type="scientific">Microvirgula aerodenitrificans</name>
    <dbReference type="NCBI Taxonomy" id="57480"/>
    <lineage>
        <taxon>Bacteria</taxon>
        <taxon>Pseudomonadati</taxon>
        <taxon>Pseudomonadota</taxon>
        <taxon>Betaproteobacteria</taxon>
        <taxon>Neisseriales</taxon>
        <taxon>Aquaspirillaceae</taxon>
        <taxon>Microvirgula</taxon>
    </lineage>
</organism>
<evidence type="ECO:0000256" key="1">
    <source>
        <dbReference type="ARBA" id="ARBA00022837"/>
    </source>
</evidence>
<name>A0A2S0P9S6_9NEIS</name>
<dbReference type="SUPFAM" id="SSF51120">
    <property type="entry name" value="beta-Roll"/>
    <property type="match status" value="1"/>
</dbReference>
<dbReference type="Proteomes" id="UP000244173">
    <property type="component" value="Chromosome"/>
</dbReference>
<evidence type="ECO:0000256" key="2">
    <source>
        <dbReference type="SAM" id="MobiDB-lite"/>
    </source>
</evidence>
<dbReference type="Pfam" id="PF01764">
    <property type="entry name" value="Lipase_3"/>
    <property type="match status" value="1"/>
</dbReference>
<feature type="domain" description="Haemolysin-type calcium binding-related" evidence="4">
    <location>
        <begin position="640"/>
        <end position="672"/>
    </location>
</feature>
<dbReference type="KEGG" id="maer:DAI18_08770"/>
<keyword evidence="6" id="KW-1185">Reference proteome</keyword>
<proteinExistence type="predicted"/>
<evidence type="ECO:0000259" key="4">
    <source>
        <dbReference type="Pfam" id="PF06594"/>
    </source>
</evidence>
<accession>A0A2S0P9S6</accession>
<evidence type="ECO:0008006" key="7">
    <source>
        <dbReference type="Google" id="ProtNLM"/>
    </source>
</evidence>
<keyword evidence="1" id="KW-0106">Calcium</keyword>
<dbReference type="SUPFAM" id="SSF53474">
    <property type="entry name" value="alpha/beta-Hydrolases"/>
    <property type="match status" value="1"/>
</dbReference>
<feature type="compositionally biased region" description="Polar residues" evidence="2">
    <location>
        <begin position="276"/>
        <end position="291"/>
    </location>
</feature>
<protein>
    <recommendedName>
        <fullName evidence="7">Fungal lipase-like domain-containing protein</fullName>
    </recommendedName>
</protein>
<dbReference type="OrthoDB" id="8607307at2"/>